<feature type="compositionally biased region" description="Basic and acidic residues" evidence="1">
    <location>
        <begin position="63"/>
        <end position="77"/>
    </location>
</feature>
<evidence type="ECO:0000313" key="2">
    <source>
        <dbReference type="EMBL" id="KAJ8030280.1"/>
    </source>
</evidence>
<reference evidence="2" key="1">
    <citation type="submission" date="2021-10" db="EMBL/GenBank/DDBJ databases">
        <title>Tropical sea cucumber genome reveals ecological adaptation and Cuvierian tubules defense mechanism.</title>
        <authorList>
            <person name="Chen T."/>
        </authorList>
    </citation>
    <scope>NUCLEOTIDE SEQUENCE</scope>
    <source>
        <strain evidence="2">Nanhai2018</strain>
        <tissue evidence="2">Muscle</tissue>
    </source>
</reference>
<keyword evidence="3" id="KW-1185">Reference proteome</keyword>
<protein>
    <submittedName>
        <fullName evidence="2">Uncharacterized protein</fullName>
    </submittedName>
</protein>
<sequence length="77" mass="8989">MACDSQSMDDSKIMLRVYEGIAVHLTPPANLPEPSDRVPDELRKRVENAKKRNEGKRNKRESRRKDKMEKKGEKPLR</sequence>
<feature type="compositionally biased region" description="Basic and acidic residues" evidence="1">
    <location>
        <begin position="34"/>
        <end position="56"/>
    </location>
</feature>
<dbReference type="AlphaFoldDB" id="A0A9Q1BPA5"/>
<evidence type="ECO:0000313" key="3">
    <source>
        <dbReference type="Proteomes" id="UP001152320"/>
    </source>
</evidence>
<feature type="region of interest" description="Disordered" evidence="1">
    <location>
        <begin position="26"/>
        <end position="77"/>
    </location>
</feature>
<dbReference type="EMBL" id="JAIZAY010000013">
    <property type="protein sequence ID" value="KAJ8030280.1"/>
    <property type="molecule type" value="Genomic_DNA"/>
</dbReference>
<comment type="caution">
    <text evidence="2">The sequence shown here is derived from an EMBL/GenBank/DDBJ whole genome shotgun (WGS) entry which is preliminary data.</text>
</comment>
<gene>
    <name evidence="2" type="ORF">HOLleu_26644</name>
</gene>
<accession>A0A9Q1BPA5</accession>
<proteinExistence type="predicted"/>
<evidence type="ECO:0000256" key="1">
    <source>
        <dbReference type="SAM" id="MobiDB-lite"/>
    </source>
</evidence>
<dbReference type="Proteomes" id="UP001152320">
    <property type="component" value="Chromosome 13"/>
</dbReference>
<name>A0A9Q1BPA5_HOLLE</name>
<organism evidence="2 3">
    <name type="scientific">Holothuria leucospilota</name>
    <name type="common">Black long sea cucumber</name>
    <name type="synonym">Mertensiothuria leucospilota</name>
    <dbReference type="NCBI Taxonomy" id="206669"/>
    <lineage>
        <taxon>Eukaryota</taxon>
        <taxon>Metazoa</taxon>
        <taxon>Echinodermata</taxon>
        <taxon>Eleutherozoa</taxon>
        <taxon>Echinozoa</taxon>
        <taxon>Holothuroidea</taxon>
        <taxon>Aspidochirotacea</taxon>
        <taxon>Aspidochirotida</taxon>
        <taxon>Holothuriidae</taxon>
        <taxon>Holothuria</taxon>
    </lineage>
</organism>